<sequence>MKKDLIIEVQINHKLYNTYTNETNDTYMAPYCQLFLLDQKGFLTPTQN</sequence>
<gene>
    <name evidence="1" type="ORF">MNB_SUP05-SYMBIONT-7-316</name>
</gene>
<accession>A0A1W1E4X5</accession>
<evidence type="ECO:0000313" key="1">
    <source>
        <dbReference type="EMBL" id="SFV88907.1"/>
    </source>
</evidence>
<reference evidence="1" key="1">
    <citation type="submission" date="2016-10" db="EMBL/GenBank/DDBJ databases">
        <authorList>
            <person name="de Groot N.N."/>
        </authorList>
    </citation>
    <scope>NUCLEOTIDE SEQUENCE</scope>
</reference>
<dbReference type="EMBL" id="FPIA01000101">
    <property type="protein sequence ID" value="SFV88907.1"/>
    <property type="molecule type" value="Genomic_DNA"/>
</dbReference>
<proteinExistence type="predicted"/>
<dbReference type="AlphaFoldDB" id="A0A1W1E4X5"/>
<organism evidence="1">
    <name type="scientific">hydrothermal vent metagenome</name>
    <dbReference type="NCBI Taxonomy" id="652676"/>
    <lineage>
        <taxon>unclassified sequences</taxon>
        <taxon>metagenomes</taxon>
        <taxon>ecological metagenomes</taxon>
    </lineage>
</organism>
<protein>
    <submittedName>
        <fullName evidence="1">Uncharacterized protein</fullName>
    </submittedName>
</protein>
<name>A0A1W1E4X5_9ZZZZ</name>